<dbReference type="GO" id="GO:0030915">
    <property type="term" value="C:Smc5-Smc6 complex"/>
    <property type="evidence" value="ECO:0007669"/>
    <property type="project" value="UniProtKB-UniRule"/>
</dbReference>
<name>A0A409YUE2_9AGAR</name>
<dbReference type="OrthoDB" id="361242at2759"/>
<sequence length="319" mass="36224">MTEKDNKVFDPDQDPEQKRNVRQNYRNLTKKMEELKTNPGELSTDDLKSRLADANTFFGEVRGPQEATLDSHFLLLASTAHAQKARTLKSGSGAFDVDDFITKLLGFMGASRLEEELPQDSDSEAGGARNGEDSPLNWERVGRKALGRSRRVPTSGFMFGPLAIEQKKRGPINRIKLQKDKDSQKRPEELTEEDITRSQNETTKNVAMLEAILGEVGQINVFRFVINPESFAQTVENIFYLSFLIRDGKAAFEIRDGDPIIYGCEQPSDDDYQSGLKKMQMVLEFDMDTWKRAIEVFDIKEPMIPTREVAKTRLGGKWY</sequence>
<dbReference type="InterPro" id="IPR014854">
    <property type="entry name" value="Nse4_C"/>
</dbReference>
<feature type="domain" description="Nse4/EID protein Nse3/MAGE-binding" evidence="10">
    <location>
        <begin position="70"/>
        <end position="124"/>
    </location>
</feature>
<evidence type="ECO:0000256" key="3">
    <source>
        <dbReference type="ARBA" id="ARBA00022763"/>
    </source>
</evidence>
<dbReference type="InterPro" id="IPR029225">
    <property type="entry name" value="Nse4_Nse3-bd"/>
</dbReference>
<evidence type="ECO:0000256" key="7">
    <source>
        <dbReference type="RuleBase" id="RU365071"/>
    </source>
</evidence>
<evidence type="ECO:0000256" key="2">
    <source>
        <dbReference type="ARBA" id="ARBA00008997"/>
    </source>
</evidence>
<feature type="compositionally biased region" description="Basic and acidic residues" evidence="8">
    <location>
        <begin position="1"/>
        <end position="19"/>
    </location>
</feature>
<dbReference type="AlphaFoldDB" id="A0A409YUE2"/>
<dbReference type="Pfam" id="PF15412">
    <property type="entry name" value="Nse4-Nse3_bdg"/>
    <property type="match status" value="1"/>
</dbReference>
<dbReference type="InParanoid" id="A0A409YUE2"/>
<dbReference type="PANTHER" id="PTHR16140:SF0">
    <property type="entry name" value="NON-STRUCTURAL MAINTENANCE OF CHROMOSOMES ELEMENT 4"/>
    <property type="match status" value="1"/>
</dbReference>
<evidence type="ECO:0000259" key="10">
    <source>
        <dbReference type="Pfam" id="PF15412"/>
    </source>
</evidence>
<feature type="region of interest" description="Disordered" evidence="8">
    <location>
        <begin position="1"/>
        <end position="22"/>
    </location>
</feature>
<reference evidence="11 12" key="1">
    <citation type="journal article" date="2018" name="Evol. Lett.">
        <title>Horizontal gene cluster transfer increased hallucinogenic mushroom diversity.</title>
        <authorList>
            <person name="Reynolds H.T."/>
            <person name="Vijayakumar V."/>
            <person name="Gluck-Thaler E."/>
            <person name="Korotkin H.B."/>
            <person name="Matheny P.B."/>
            <person name="Slot J.C."/>
        </authorList>
    </citation>
    <scope>NUCLEOTIDE SEQUENCE [LARGE SCALE GENOMIC DNA]</scope>
    <source>
        <strain evidence="11 12">2629</strain>
    </source>
</reference>
<comment type="similarity">
    <text evidence="2 7">Belongs to the NSE4 family.</text>
</comment>
<evidence type="ECO:0000259" key="9">
    <source>
        <dbReference type="Pfam" id="PF08743"/>
    </source>
</evidence>
<evidence type="ECO:0000256" key="5">
    <source>
        <dbReference type="ARBA" id="ARBA00023204"/>
    </source>
</evidence>
<evidence type="ECO:0000313" key="12">
    <source>
        <dbReference type="Proteomes" id="UP000284842"/>
    </source>
</evidence>
<keyword evidence="4 7" id="KW-0233">DNA recombination</keyword>
<keyword evidence="3 7" id="KW-0227">DNA damage</keyword>
<proteinExistence type="inferred from homology"/>
<comment type="subunit">
    <text evidence="7">Component of the SMC5-SMC6 complex.</text>
</comment>
<feature type="domain" description="Non-structural maintenance of chromosome element 4 C-terminal" evidence="9">
    <location>
        <begin position="218"/>
        <end position="304"/>
    </location>
</feature>
<dbReference type="InterPro" id="IPR027786">
    <property type="entry name" value="Nse4/EID"/>
</dbReference>
<evidence type="ECO:0000256" key="6">
    <source>
        <dbReference type="ARBA" id="ARBA00023242"/>
    </source>
</evidence>
<dbReference type="FunCoup" id="A0A409YUE2">
    <property type="interactions" value="224"/>
</dbReference>
<evidence type="ECO:0000256" key="4">
    <source>
        <dbReference type="ARBA" id="ARBA00023172"/>
    </source>
</evidence>
<dbReference type="EMBL" id="NHTK01000605">
    <property type="protein sequence ID" value="PPR06610.1"/>
    <property type="molecule type" value="Genomic_DNA"/>
</dbReference>
<feature type="compositionally biased region" description="Basic and acidic residues" evidence="8">
    <location>
        <begin position="177"/>
        <end position="189"/>
    </location>
</feature>
<comment type="function">
    <text evidence="7">Component of the SMC5-SMC6 complex, that promotes sister chromatid alignment after DNA damage and facilitates double-stranded DNA breaks (DSBs) repair via homologous recombination between sister chromatids.</text>
</comment>
<dbReference type="GO" id="GO:0006281">
    <property type="term" value="P:DNA repair"/>
    <property type="evidence" value="ECO:0007669"/>
    <property type="project" value="UniProtKB-UniRule"/>
</dbReference>
<accession>A0A409YUE2</accession>
<dbReference type="PANTHER" id="PTHR16140">
    <property type="entry name" value="NON-STRUCTURAL MAINTENANCE OF CHROMOSOMES ELEMENT 4"/>
    <property type="match status" value="1"/>
</dbReference>
<comment type="subcellular location">
    <subcellularLocation>
        <location evidence="1 7">Nucleus</location>
    </subcellularLocation>
</comment>
<keyword evidence="12" id="KW-1185">Reference proteome</keyword>
<dbReference type="GO" id="GO:0006310">
    <property type="term" value="P:DNA recombination"/>
    <property type="evidence" value="ECO:0007669"/>
    <property type="project" value="UniProtKB-UniRule"/>
</dbReference>
<comment type="caution">
    <text evidence="11">The sequence shown here is derived from an EMBL/GenBank/DDBJ whole genome shotgun (WGS) entry which is preliminary data.</text>
</comment>
<dbReference type="GO" id="GO:0005634">
    <property type="term" value="C:nucleus"/>
    <property type="evidence" value="ECO:0007669"/>
    <property type="project" value="UniProtKB-SubCell"/>
</dbReference>
<keyword evidence="5 7" id="KW-0234">DNA repair</keyword>
<dbReference type="STRING" id="181874.A0A409YUE2"/>
<evidence type="ECO:0000256" key="8">
    <source>
        <dbReference type="SAM" id="MobiDB-lite"/>
    </source>
</evidence>
<evidence type="ECO:0000313" key="11">
    <source>
        <dbReference type="EMBL" id="PPR06610.1"/>
    </source>
</evidence>
<feature type="region of interest" description="Disordered" evidence="8">
    <location>
        <begin position="114"/>
        <end position="142"/>
    </location>
</feature>
<dbReference type="Proteomes" id="UP000284842">
    <property type="component" value="Unassembled WGS sequence"/>
</dbReference>
<evidence type="ECO:0000256" key="1">
    <source>
        <dbReference type="ARBA" id="ARBA00004123"/>
    </source>
</evidence>
<protein>
    <recommendedName>
        <fullName evidence="7">Non-structural maintenance of chromosomes element 4</fullName>
    </recommendedName>
</protein>
<gene>
    <name evidence="11" type="ORF">CVT24_001717</name>
</gene>
<feature type="region of interest" description="Disordered" evidence="8">
    <location>
        <begin position="173"/>
        <end position="198"/>
    </location>
</feature>
<keyword evidence="6 7" id="KW-0539">Nucleus</keyword>
<organism evidence="11 12">
    <name type="scientific">Panaeolus cyanescens</name>
    <dbReference type="NCBI Taxonomy" id="181874"/>
    <lineage>
        <taxon>Eukaryota</taxon>
        <taxon>Fungi</taxon>
        <taxon>Dikarya</taxon>
        <taxon>Basidiomycota</taxon>
        <taxon>Agaricomycotina</taxon>
        <taxon>Agaricomycetes</taxon>
        <taxon>Agaricomycetidae</taxon>
        <taxon>Agaricales</taxon>
        <taxon>Agaricineae</taxon>
        <taxon>Galeropsidaceae</taxon>
        <taxon>Panaeolus</taxon>
    </lineage>
</organism>
<dbReference type="Pfam" id="PF08743">
    <property type="entry name" value="Nse4_C"/>
    <property type="match status" value="1"/>
</dbReference>